<name>A0A2H4J6F5_9CAUD</name>
<feature type="domain" description="AP2/ERF" evidence="4">
    <location>
        <begin position="172"/>
        <end position="227"/>
    </location>
</feature>
<accession>A0A2H4J6F5</accession>
<dbReference type="SUPFAM" id="SSF54171">
    <property type="entry name" value="DNA-binding domain"/>
    <property type="match status" value="2"/>
</dbReference>
<dbReference type="InterPro" id="IPR001471">
    <property type="entry name" value="AP2/ERF_dom"/>
</dbReference>
<dbReference type="GO" id="GO:0003677">
    <property type="term" value="F:DNA binding"/>
    <property type="evidence" value="ECO:0007669"/>
    <property type="project" value="UniProtKB-KW"/>
</dbReference>
<gene>
    <name evidence="5" type="ORF">8F11_21</name>
</gene>
<dbReference type="InterPro" id="IPR044808">
    <property type="entry name" value="ERF_plant"/>
</dbReference>
<dbReference type="Gene3D" id="3.90.75.20">
    <property type="match status" value="1"/>
</dbReference>
<sequence length="235" mass="26802">MATIPLNGKHGTGKFTEVDDSDFEMLSTYKWNLSNCGYAIACRDGKLVRMHRLLTNAPNGMHVDHVNHDKLDNRRMNLRVCTPHQNRMNLSKPKGNTYRFKGVSRRGKTGSWVALISHGGQLEYLGVYETEDLAARAYDFYAVKYFGEFASLNFPNEIPTLPARVVGNGRTGYKGVYSKEEGKYFAKIGFDNKRAYLGTFDNPHDAARMYNFWALDIFGDKTTINKIEEEFSWVN</sequence>
<dbReference type="EMBL" id="MF417871">
    <property type="protein sequence ID" value="ASN68056.1"/>
    <property type="molecule type" value="Genomic_DNA"/>
</dbReference>
<dbReference type="SMART" id="SM00380">
    <property type="entry name" value="AP2"/>
    <property type="match status" value="2"/>
</dbReference>
<dbReference type="SUPFAM" id="SSF54060">
    <property type="entry name" value="His-Me finger endonucleases"/>
    <property type="match status" value="1"/>
</dbReference>
<keyword evidence="5" id="KW-0255">Endonuclease</keyword>
<evidence type="ECO:0000256" key="3">
    <source>
        <dbReference type="ARBA" id="ARBA00023163"/>
    </source>
</evidence>
<dbReference type="GO" id="GO:0004519">
    <property type="term" value="F:endonuclease activity"/>
    <property type="evidence" value="ECO:0007669"/>
    <property type="project" value="UniProtKB-KW"/>
</dbReference>
<keyword evidence="1" id="KW-0805">Transcription regulation</keyword>
<evidence type="ECO:0000259" key="4">
    <source>
        <dbReference type="PROSITE" id="PS51032"/>
    </source>
</evidence>
<feature type="domain" description="AP2/ERF" evidence="4">
    <location>
        <begin position="99"/>
        <end position="155"/>
    </location>
</feature>
<dbReference type="GO" id="GO:0003700">
    <property type="term" value="F:DNA-binding transcription factor activity"/>
    <property type="evidence" value="ECO:0007669"/>
    <property type="project" value="InterPro"/>
</dbReference>
<dbReference type="InterPro" id="IPR036955">
    <property type="entry name" value="AP2/ERF_dom_sf"/>
</dbReference>
<dbReference type="PANTHER" id="PTHR31190">
    <property type="entry name" value="DNA-BINDING DOMAIN"/>
    <property type="match status" value="1"/>
</dbReference>
<dbReference type="InterPro" id="IPR016177">
    <property type="entry name" value="DNA-bd_dom_sf"/>
</dbReference>
<evidence type="ECO:0000256" key="2">
    <source>
        <dbReference type="ARBA" id="ARBA00023125"/>
    </source>
</evidence>
<organism evidence="5">
    <name type="scientific">uncultured Caudovirales phage</name>
    <dbReference type="NCBI Taxonomy" id="2100421"/>
    <lineage>
        <taxon>Viruses</taxon>
        <taxon>Duplodnaviria</taxon>
        <taxon>Heunggongvirae</taxon>
        <taxon>Uroviricota</taxon>
        <taxon>Caudoviricetes</taxon>
        <taxon>Peduoviridae</taxon>
        <taxon>Maltschvirus</taxon>
        <taxon>Maltschvirus maltsch</taxon>
    </lineage>
</organism>
<dbReference type="InterPro" id="IPR044925">
    <property type="entry name" value="His-Me_finger_sf"/>
</dbReference>
<keyword evidence="5" id="KW-0540">Nuclease</keyword>
<reference evidence="5" key="1">
    <citation type="submission" date="2017-06" db="EMBL/GenBank/DDBJ databases">
        <title>Novel phages from South African skin metaviromes.</title>
        <authorList>
            <person name="van Zyl L.J."/>
            <person name="Abrahams Y."/>
            <person name="Stander E.A."/>
            <person name="Kirby B.M."/>
            <person name="Clavaud C."/>
            <person name="Farcet C."/>
            <person name="Breton L."/>
            <person name="Trindade M.I."/>
        </authorList>
    </citation>
    <scope>NUCLEOTIDE SEQUENCE</scope>
</reference>
<dbReference type="InterPro" id="IPR003615">
    <property type="entry name" value="HNH_nuc"/>
</dbReference>
<keyword evidence="3" id="KW-0804">Transcription</keyword>
<dbReference type="Pfam" id="PF13392">
    <property type="entry name" value="HNH_3"/>
    <property type="match status" value="1"/>
</dbReference>
<dbReference type="Gene3D" id="3.30.730.10">
    <property type="entry name" value="AP2/ERF domain"/>
    <property type="match status" value="2"/>
</dbReference>
<keyword evidence="5" id="KW-0378">Hydrolase</keyword>
<evidence type="ECO:0000256" key="1">
    <source>
        <dbReference type="ARBA" id="ARBA00023015"/>
    </source>
</evidence>
<proteinExistence type="predicted"/>
<dbReference type="PROSITE" id="PS51032">
    <property type="entry name" value="AP2_ERF"/>
    <property type="match status" value="2"/>
</dbReference>
<dbReference type="GO" id="GO:0009873">
    <property type="term" value="P:ethylene-activated signaling pathway"/>
    <property type="evidence" value="ECO:0007669"/>
    <property type="project" value="InterPro"/>
</dbReference>
<evidence type="ECO:0000313" key="5">
    <source>
        <dbReference type="EMBL" id="ASN68056.1"/>
    </source>
</evidence>
<keyword evidence="2" id="KW-0238">DNA-binding</keyword>
<protein>
    <submittedName>
        <fullName evidence="5">Putative HNH endonuclease III</fullName>
    </submittedName>
</protein>